<sequence length="92" mass="10673">MRSLVTFVGMFIVIVVSIIETNHVRNIHHHLVNILTVRVSRVSVMHATTQQCVKHYGGQSRVGEELVKHGRFEKCPDDRHNRTNRRSITIEF</sequence>
<dbReference type="Proteomes" id="UP000315082">
    <property type="component" value="Chromosome"/>
</dbReference>
<reference evidence="1 2" key="1">
    <citation type="submission" date="2019-02" db="EMBL/GenBank/DDBJ databases">
        <title>Deep-cultivation of Planctomycetes and their phenomic and genomic characterization uncovers novel biology.</title>
        <authorList>
            <person name="Wiegand S."/>
            <person name="Jogler M."/>
            <person name="Boedeker C."/>
            <person name="Pinto D."/>
            <person name="Vollmers J."/>
            <person name="Rivas-Marin E."/>
            <person name="Kohn T."/>
            <person name="Peeters S.H."/>
            <person name="Heuer A."/>
            <person name="Rast P."/>
            <person name="Oberbeckmann S."/>
            <person name="Bunk B."/>
            <person name="Jeske O."/>
            <person name="Meyerdierks A."/>
            <person name="Storesund J.E."/>
            <person name="Kallscheuer N."/>
            <person name="Luecker S."/>
            <person name="Lage O.M."/>
            <person name="Pohl T."/>
            <person name="Merkel B.J."/>
            <person name="Hornburger P."/>
            <person name="Mueller R.-W."/>
            <person name="Bruemmer F."/>
            <person name="Labrenz M."/>
            <person name="Spormann A.M."/>
            <person name="Op den Camp H."/>
            <person name="Overmann J."/>
            <person name="Amann R."/>
            <person name="Jetten M.S.M."/>
            <person name="Mascher T."/>
            <person name="Medema M.H."/>
            <person name="Devos D.P."/>
            <person name="Kaster A.-K."/>
            <person name="Ovreas L."/>
            <person name="Rohde M."/>
            <person name="Galperin M.Y."/>
            <person name="Jogler C."/>
        </authorList>
    </citation>
    <scope>NUCLEOTIDE SEQUENCE [LARGE SCALE GENOMIC DNA]</scope>
    <source>
        <strain evidence="1 2">Poly24</strain>
    </source>
</reference>
<protein>
    <submittedName>
        <fullName evidence="1">Uncharacterized protein</fullName>
    </submittedName>
</protein>
<accession>A0A518JR98</accession>
<proteinExistence type="predicted"/>
<name>A0A518JR98_9BACT</name>
<keyword evidence="2" id="KW-1185">Reference proteome</keyword>
<gene>
    <name evidence="1" type="ORF">Poly24_17740</name>
</gene>
<dbReference type="AlphaFoldDB" id="A0A518JR98"/>
<evidence type="ECO:0000313" key="1">
    <source>
        <dbReference type="EMBL" id="QDV68068.1"/>
    </source>
</evidence>
<evidence type="ECO:0000313" key="2">
    <source>
        <dbReference type="Proteomes" id="UP000315082"/>
    </source>
</evidence>
<dbReference type="EMBL" id="CP036348">
    <property type="protein sequence ID" value="QDV68068.1"/>
    <property type="molecule type" value="Genomic_DNA"/>
</dbReference>
<dbReference type="KEGG" id="rcf:Poly24_17740"/>
<organism evidence="1 2">
    <name type="scientific">Rosistilla carotiformis</name>
    <dbReference type="NCBI Taxonomy" id="2528017"/>
    <lineage>
        <taxon>Bacteria</taxon>
        <taxon>Pseudomonadati</taxon>
        <taxon>Planctomycetota</taxon>
        <taxon>Planctomycetia</taxon>
        <taxon>Pirellulales</taxon>
        <taxon>Pirellulaceae</taxon>
        <taxon>Rosistilla</taxon>
    </lineage>
</organism>